<gene>
    <name evidence="4" type="ORF">DU505_01880</name>
</gene>
<dbReference type="PANTHER" id="PTHR45138:SF9">
    <property type="entry name" value="DIGUANYLATE CYCLASE DGCM-RELATED"/>
    <property type="match status" value="1"/>
</dbReference>
<comment type="catalytic activity">
    <reaction evidence="2">
        <text>2 GTP = 3',3'-c-di-GMP + 2 diphosphate</text>
        <dbReference type="Rhea" id="RHEA:24898"/>
        <dbReference type="ChEBI" id="CHEBI:33019"/>
        <dbReference type="ChEBI" id="CHEBI:37565"/>
        <dbReference type="ChEBI" id="CHEBI:58805"/>
        <dbReference type="EC" id="2.7.7.65"/>
    </reaction>
</comment>
<dbReference type="Proteomes" id="UP000252405">
    <property type="component" value="Unassembled WGS sequence"/>
</dbReference>
<dbReference type="EC" id="2.7.7.65" evidence="1"/>
<dbReference type="PROSITE" id="PS50887">
    <property type="entry name" value="GGDEF"/>
    <property type="match status" value="1"/>
</dbReference>
<accession>A0A368U3U9</accession>
<dbReference type="InterPro" id="IPR003018">
    <property type="entry name" value="GAF"/>
</dbReference>
<dbReference type="SMART" id="SM00267">
    <property type="entry name" value="GGDEF"/>
    <property type="match status" value="1"/>
</dbReference>
<dbReference type="CDD" id="cd01949">
    <property type="entry name" value="GGDEF"/>
    <property type="match status" value="1"/>
</dbReference>
<evidence type="ECO:0000313" key="4">
    <source>
        <dbReference type="EMBL" id="RCV91839.1"/>
    </source>
</evidence>
<dbReference type="EMBL" id="QPII01000001">
    <property type="protein sequence ID" value="RCV91839.1"/>
    <property type="molecule type" value="Genomic_DNA"/>
</dbReference>
<dbReference type="InterPro" id="IPR050469">
    <property type="entry name" value="Diguanylate_Cyclase"/>
</dbReference>
<organism evidence="4 5">
    <name type="scientific">Billgrantia montanilacus</name>
    <dbReference type="NCBI Taxonomy" id="2282305"/>
    <lineage>
        <taxon>Bacteria</taxon>
        <taxon>Pseudomonadati</taxon>
        <taxon>Pseudomonadota</taxon>
        <taxon>Gammaproteobacteria</taxon>
        <taxon>Oceanospirillales</taxon>
        <taxon>Halomonadaceae</taxon>
        <taxon>Billgrantia</taxon>
    </lineage>
</organism>
<evidence type="ECO:0000256" key="1">
    <source>
        <dbReference type="ARBA" id="ARBA00012528"/>
    </source>
</evidence>
<evidence type="ECO:0000313" key="5">
    <source>
        <dbReference type="Proteomes" id="UP000252405"/>
    </source>
</evidence>
<dbReference type="PANTHER" id="PTHR45138">
    <property type="entry name" value="REGULATORY COMPONENTS OF SENSORY TRANSDUCTION SYSTEM"/>
    <property type="match status" value="1"/>
</dbReference>
<dbReference type="SUPFAM" id="SSF55073">
    <property type="entry name" value="Nucleotide cyclase"/>
    <property type="match status" value="1"/>
</dbReference>
<sequence>MNQSLPSGELLDQLARAVTDNDDLESLVRPLLELLQAVTGLESTYLTTIDPDERFQRILFACNSHELTIPEGLAVPWNDTLCKRALDEGRAYTDDVAGCWGDSDAAKELGLVTYLSVPVRVGDSELYGTLCGASASRVAVSAEAERLLGLFATLIARQIERDRLLQKLRQENTLFSSYAMTDPLTGIPNRRALNNDLPRSLANASRYGEALYVAFIDLDGFKAINDRYGHDAGDRFLISVTSALVKGLRTGDYLARIGGDEFVFFGLGSGTGSTDNDENALRERLERLTTGRFDIGCQSIEYQGASVGLIRAGDGDEDTDMLLKRADGAMYAVKMNRRGRG</sequence>
<dbReference type="AlphaFoldDB" id="A0A368U3U9"/>
<dbReference type="NCBIfam" id="TIGR00254">
    <property type="entry name" value="GGDEF"/>
    <property type="match status" value="1"/>
</dbReference>
<dbReference type="Pfam" id="PF00990">
    <property type="entry name" value="GGDEF"/>
    <property type="match status" value="1"/>
</dbReference>
<dbReference type="SUPFAM" id="SSF55781">
    <property type="entry name" value="GAF domain-like"/>
    <property type="match status" value="1"/>
</dbReference>
<comment type="caution">
    <text evidence="4">The sequence shown here is derived from an EMBL/GenBank/DDBJ whole genome shotgun (WGS) entry which is preliminary data.</text>
</comment>
<dbReference type="GO" id="GO:0052621">
    <property type="term" value="F:diguanylate cyclase activity"/>
    <property type="evidence" value="ECO:0007669"/>
    <property type="project" value="UniProtKB-EC"/>
</dbReference>
<proteinExistence type="predicted"/>
<name>A0A368U3U9_9GAMM</name>
<dbReference type="InterPro" id="IPR029787">
    <property type="entry name" value="Nucleotide_cyclase"/>
</dbReference>
<dbReference type="InterPro" id="IPR029016">
    <property type="entry name" value="GAF-like_dom_sf"/>
</dbReference>
<dbReference type="OrthoDB" id="9812358at2"/>
<dbReference type="InterPro" id="IPR000160">
    <property type="entry name" value="GGDEF_dom"/>
</dbReference>
<dbReference type="SMART" id="SM00065">
    <property type="entry name" value="GAF"/>
    <property type="match status" value="1"/>
</dbReference>
<dbReference type="InterPro" id="IPR043128">
    <property type="entry name" value="Rev_trsase/Diguanyl_cyclase"/>
</dbReference>
<dbReference type="Pfam" id="PF01590">
    <property type="entry name" value="GAF"/>
    <property type="match status" value="1"/>
</dbReference>
<dbReference type="Gene3D" id="3.30.70.270">
    <property type="match status" value="1"/>
</dbReference>
<evidence type="ECO:0000259" key="3">
    <source>
        <dbReference type="PROSITE" id="PS50887"/>
    </source>
</evidence>
<protein>
    <recommendedName>
        <fullName evidence="1">diguanylate cyclase</fullName>
        <ecNumber evidence="1">2.7.7.65</ecNumber>
    </recommendedName>
</protein>
<feature type="domain" description="GGDEF" evidence="3">
    <location>
        <begin position="209"/>
        <end position="341"/>
    </location>
</feature>
<dbReference type="GO" id="GO:0005886">
    <property type="term" value="C:plasma membrane"/>
    <property type="evidence" value="ECO:0007669"/>
    <property type="project" value="TreeGrafter"/>
</dbReference>
<keyword evidence="5" id="KW-1185">Reference proteome</keyword>
<dbReference type="Gene3D" id="3.30.450.40">
    <property type="match status" value="1"/>
</dbReference>
<dbReference type="GO" id="GO:1902201">
    <property type="term" value="P:negative regulation of bacterial-type flagellum-dependent cell motility"/>
    <property type="evidence" value="ECO:0007669"/>
    <property type="project" value="TreeGrafter"/>
</dbReference>
<evidence type="ECO:0000256" key="2">
    <source>
        <dbReference type="ARBA" id="ARBA00034247"/>
    </source>
</evidence>
<reference evidence="4 5" key="1">
    <citation type="submission" date="2018-07" db="EMBL/GenBank/DDBJ databases">
        <title>Halomonas montanilacus sp. nov., isolated from Lake Pengyan on Tibetan Plateau.</title>
        <authorList>
            <person name="Lu H."/>
            <person name="Xing P."/>
            <person name="Wu Q."/>
        </authorList>
    </citation>
    <scope>NUCLEOTIDE SEQUENCE [LARGE SCALE GENOMIC DNA]</scope>
    <source>
        <strain evidence="4 5">PYC7W</strain>
    </source>
</reference>
<dbReference type="GO" id="GO:0043709">
    <property type="term" value="P:cell adhesion involved in single-species biofilm formation"/>
    <property type="evidence" value="ECO:0007669"/>
    <property type="project" value="TreeGrafter"/>
</dbReference>